<dbReference type="Gene3D" id="3.40.50.300">
    <property type="entry name" value="P-loop containing nucleotide triphosphate hydrolases"/>
    <property type="match status" value="3"/>
</dbReference>
<keyword evidence="6 11" id="KW-0269">Exonuclease</keyword>
<dbReference type="GO" id="GO:0005524">
    <property type="term" value="F:ATP binding"/>
    <property type="evidence" value="ECO:0007669"/>
    <property type="project" value="UniProtKB-UniRule"/>
</dbReference>
<dbReference type="GO" id="GO:0043139">
    <property type="term" value="F:5'-3' DNA helicase activity"/>
    <property type="evidence" value="ECO:0007669"/>
    <property type="project" value="UniProtKB-UniRule"/>
</dbReference>
<evidence type="ECO:0000256" key="1">
    <source>
        <dbReference type="ARBA" id="ARBA00022722"/>
    </source>
</evidence>
<accession>A0A344UTP2</accession>
<dbReference type="GO" id="GO:0017116">
    <property type="term" value="F:single-stranded DNA helicase activity"/>
    <property type="evidence" value="ECO:0007669"/>
    <property type="project" value="TreeGrafter"/>
</dbReference>
<evidence type="ECO:0000256" key="4">
    <source>
        <dbReference type="ARBA" id="ARBA00022801"/>
    </source>
</evidence>
<sequence>MPDLIPVAAGVLVPFCRAGVLEAADVHLARLVCRAGGESSPDVELAAALTVRELRLGSVQMDPATIREQVTQQILDPAVMASAGPAELAAATEFGELEWPDPDRWLAELDASPAVAGPMTPPNRRALRLDDGLLHPERYWQDEQQVAALTAALAEDPPAGLDGSAVEAAVRAVDLALAETGTVLDPAQIRASEQACRRRLSILAGGPGTGKTTTVCAILAVLRRALGDPGPVRLAAPSGKAAARLRDAVAEVSVGLPAAIRPPAVEATTVHSLLGSRGPGRGFSHGRHDPLAAGVVIVDEASMLSLPMAARLLEAIGPSTRLVLVGDPGQLVSVDAGSVLTDVVASAADLGPDRLPVTTLTSNHRSGGAIARLAEAVRRGDHEAALDVLEAEDPSVRFVGVDAATVALESLPGVAGQVRSVASRMVEAVDLSDDVTALGLVDEHRLLCAHRQGPYGVEAWSRQLDAALSDVLPGLGRGRWVLGEPVIVNRNMRQLEINNGDCGVVVSQDPVPTVVLPSGSGAARRLPCALVASLRPLQAMTVHKAQGSQFNRVTVVLPPPESPLLTRELIYTAITRARAGLMVVGSRESVVRAVAQPSLRRSGLGRIWNLRTQRGGQIGP</sequence>
<keyword evidence="14" id="KW-1185">Reference proteome</keyword>
<dbReference type="RefSeq" id="WP_114044618.1">
    <property type="nucleotide sequence ID" value="NZ_CP025198.1"/>
</dbReference>
<dbReference type="NCBIfam" id="TIGR01447">
    <property type="entry name" value="recD"/>
    <property type="match status" value="1"/>
</dbReference>
<keyword evidence="7 11" id="KW-0067">ATP-binding</keyword>
<dbReference type="GO" id="GO:0016887">
    <property type="term" value="F:ATP hydrolysis activity"/>
    <property type="evidence" value="ECO:0007669"/>
    <property type="project" value="RHEA"/>
</dbReference>
<evidence type="ECO:0000256" key="8">
    <source>
        <dbReference type="ARBA" id="ARBA00023125"/>
    </source>
</evidence>
<keyword evidence="3 11" id="KW-0227">DNA damage</keyword>
<dbReference type="AlphaFoldDB" id="A0A344UTP2"/>
<evidence type="ECO:0000256" key="10">
    <source>
        <dbReference type="ARBA" id="ARBA00023235"/>
    </source>
</evidence>
<comment type="catalytic activity">
    <reaction evidence="11">
        <text>ATP + H2O = ADP + phosphate + H(+)</text>
        <dbReference type="Rhea" id="RHEA:13065"/>
        <dbReference type="ChEBI" id="CHEBI:15377"/>
        <dbReference type="ChEBI" id="CHEBI:15378"/>
        <dbReference type="ChEBI" id="CHEBI:30616"/>
        <dbReference type="ChEBI" id="CHEBI:43474"/>
        <dbReference type="ChEBI" id="CHEBI:456216"/>
        <dbReference type="EC" id="5.6.2.3"/>
    </reaction>
</comment>
<evidence type="ECO:0000256" key="2">
    <source>
        <dbReference type="ARBA" id="ARBA00022741"/>
    </source>
</evidence>
<dbReference type="KEGG" id="acij:JS278_01473"/>
<reference evidence="13 14" key="1">
    <citation type="submission" date="2017-12" db="EMBL/GenBank/DDBJ databases">
        <title>The whole genome sequence of the Acidipropionibacterium virtanenii sp. nov. type strain JS278.</title>
        <authorList>
            <person name="Laine P."/>
            <person name="Deptula P."/>
            <person name="Varmanen P."/>
            <person name="Auvinen P."/>
        </authorList>
    </citation>
    <scope>NUCLEOTIDE SEQUENCE [LARGE SCALE GENOMIC DNA]</scope>
    <source>
        <strain evidence="13 14">JS278</strain>
    </source>
</reference>
<dbReference type="Gene3D" id="1.10.10.1020">
    <property type="entry name" value="RecBCD complex, subunit RecD, N-terminal domain"/>
    <property type="match status" value="1"/>
</dbReference>
<comment type="miscellaneous">
    <text evidence="11">In the RecBCD complex, RecB has a slow 3'-5' helicase, an exonuclease activity and loads RecA onto ssDNA, RecD has a fast 5'-3' helicase activity, while RecC stimulates the ATPase and processivity of the RecB helicase and contributes to recognition of the Chi site.</text>
</comment>
<comment type="subunit">
    <text evidence="11">Heterotrimer of RecB, RecC and RecD. All subunits contribute to DNA-binding.</text>
</comment>
<dbReference type="Pfam" id="PF13604">
    <property type="entry name" value="AAA_30"/>
    <property type="match status" value="1"/>
</dbReference>
<dbReference type="PANTHER" id="PTHR43788">
    <property type="entry name" value="DNA2/NAM7 HELICASE FAMILY MEMBER"/>
    <property type="match status" value="1"/>
</dbReference>
<gene>
    <name evidence="11 13" type="primary">recD</name>
    <name evidence="13" type="ORF">JS278_01473</name>
</gene>
<evidence type="ECO:0000313" key="13">
    <source>
        <dbReference type="EMBL" id="AXE38640.1"/>
    </source>
</evidence>
<evidence type="ECO:0000256" key="7">
    <source>
        <dbReference type="ARBA" id="ARBA00022840"/>
    </source>
</evidence>
<dbReference type="OrthoDB" id="9763659at2"/>
<dbReference type="PANTHER" id="PTHR43788:SF6">
    <property type="entry name" value="DNA HELICASE B"/>
    <property type="match status" value="1"/>
</dbReference>
<dbReference type="EMBL" id="CP025198">
    <property type="protein sequence ID" value="AXE38640.1"/>
    <property type="molecule type" value="Genomic_DNA"/>
</dbReference>
<keyword evidence="5 11" id="KW-0347">Helicase</keyword>
<dbReference type="GO" id="GO:0009338">
    <property type="term" value="C:exodeoxyribonuclease V complex"/>
    <property type="evidence" value="ECO:0007669"/>
    <property type="project" value="InterPro"/>
</dbReference>
<dbReference type="SUPFAM" id="SSF52540">
    <property type="entry name" value="P-loop containing nucleoside triphosphate hydrolases"/>
    <property type="match status" value="2"/>
</dbReference>
<evidence type="ECO:0000259" key="12">
    <source>
        <dbReference type="SMART" id="SM00382"/>
    </source>
</evidence>
<dbReference type="InterPro" id="IPR006344">
    <property type="entry name" value="RecD"/>
</dbReference>
<dbReference type="HAMAP" id="MF_01487">
    <property type="entry name" value="RecD"/>
    <property type="match status" value="1"/>
</dbReference>
<keyword evidence="2 11" id="KW-0547">Nucleotide-binding</keyword>
<dbReference type="SMART" id="SM00382">
    <property type="entry name" value="AAA"/>
    <property type="match status" value="1"/>
</dbReference>
<dbReference type="InterPro" id="IPR041851">
    <property type="entry name" value="RecD_N_sf"/>
</dbReference>
<keyword evidence="1 11" id="KW-0540">Nuclease</keyword>
<proteinExistence type="inferred from homology"/>
<dbReference type="InterPro" id="IPR049550">
    <property type="entry name" value="RecD_N"/>
</dbReference>
<dbReference type="InterPro" id="IPR003593">
    <property type="entry name" value="AAA+_ATPase"/>
</dbReference>
<comment type="function">
    <text evidence="11">A helicase/nuclease that prepares dsDNA breaks (DSB) for recombinational DNA repair. Binds to DSBs and unwinds DNA via a highly rapid and processive ATP-dependent bidirectional helicase activity. Unwinds dsDNA until it encounters a Chi (crossover hotspot instigator) sequence from the 3' direction. Cuts ssDNA a few nucleotides 3' to the Chi site. The properties and activities of the enzyme are changed at Chi. The Chi-altered holoenzyme produces a long 3'-ssDNA overhang and facilitates RecA-binding to the ssDNA for homologous DNA recombination and repair. Holoenzyme degrades any linearized DNA that is unable to undergo homologous recombination. In the holoenzyme this subunit has ssDNA-dependent ATPase and 5'-3' helicase activity. When added to pre-assembled RecBC greatly stimulates nuclease activity and augments holoenzyme processivity. Negatively regulates the RecA-loading ability of RecBCD.</text>
</comment>
<keyword evidence="9 11" id="KW-0234">DNA repair</keyword>
<organism evidence="13 14">
    <name type="scientific">Acidipropionibacterium virtanenii</name>
    <dbReference type="NCBI Taxonomy" id="2057246"/>
    <lineage>
        <taxon>Bacteria</taxon>
        <taxon>Bacillati</taxon>
        <taxon>Actinomycetota</taxon>
        <taxon>Actinomycetes</taxon>
        <taxon>Propionibacteriales</taxon>
        <taxon>Propionibacteriaceae</taxon>
        <taxon>Acidipropionibacterium</taxon>
    </lineage>
</organism>
<keyword evidence="10 11" id="KW-0413">Isomerase</keyword>
<dbReference type="GO" id="GO:0000724">
    <property type="term" value="P:double-strand break repair via homologous recombination"/>
    <property type="evidence" value="ECO:0007669"/>
    <property type="project" value="UniProtKB-UniRule"/>
</dbReference>
<evidence type="ECO:0000313" key="14">
    <source>
        <dbReference type="Proteomes" id="UP000251995"/>
    </source>
</evidence>
<evidence type="ECO:0000256" key="3">
    <source>
        <dbReference type="ARBA" id="ARBA00022763"/>
    </source>
</evidence>
<evidence type="ECO:0000256" key="9">
    <source>
        <dbReference type="ARBA" id="ARBA00023204"/>
    </source>
</evidence>
<dbReference type="GO" id="GO:0008854">
    <property type="term" value="F:exodeoxyribonuclease V activity"/>
    <property type="evidence" value="ECO:0007669"/>
    <property type="project" value="InterPro"/>
</dbReference>
<dbReference type="Pfam" id="PF13538">
    <property type="entry name" value="UvrD_C_2"/>
    <property type="match status" value="1"/>
</dbReference>
<dbReference type="Pfam" id="PF21185">
    <property type="entry name" value="RecD_N"/>
    <property type="match status" value="1"/>
</dbReference>
<evidence type="ECO:0000256" key="5">
    <source>
        <dbReference type="ARBA" id="ARBA00022806"/>
    </source>
</evidence>
<dbReference type="InterPro" id="IPR027417">
    <property type="entry name" value="P-loop_NTPase"/>
</dbReference>
<dbReference type="CDD" id="cd18809">
    <property type="entry name" value="SF1_C_RecD"/>
    <property type="match status" value="1"/>
</dbReference>
<keyword evidence="4 11" id="KW-0378">Hydrolase</keyword>
<dbReference type="EC" id="5.6.2.3" evidence="11"/>
<dbReference type="CDD" id="cd17933">
    <property type="entry name" value="DEXSc_RecD-like"/>
    <property type="match status" value="1"/>
</dbReference>
<evidence type="ECO:0000256" key="6">
    <source>
        <dbReference type="ARBA" id="ARBA00022839"/>
    </source>
</evidence>
<evidence type="ECO:0000256" key="11">
    <source>
        <dbReference type="HAMAP-Rule" id="MF_01487"/>
    </source>
</evidence>
<dbReference type="Proteomes" id="UP000251995">
    <property type="component" value="Chromosome"/>
</dbReference>
<comment type="similarity">
    <text evidence="11">Belongs to the RecD family.</text>
</comment>
<dbReference type="InterPro" id="IPR050534">
    <property type="entry name" value="Coronavir_polyprotein_1ab"/>
</dbReference>
<keyword evidence="8 11" id="KW-0238">DNA-binding</keyword>
<feature type="binding site" evidence="11">
    <location>
        <begin position="205"/>
        <end position="212"/>
    </location>
    <ligand>
        <name>ATP</name>
        <dbReference type="ChEBI" id="CHEBI:30616"/>
    </ligand>
</feature>
<dbReference type="InterPro" id="IPR027785">
    <property type="entry name" value="UvrD-like_helicase_C"/>
</dbReference>
<dbReference type="GO" id="GO:0003677">
    <property type="term" value="F:DNA binding"/>
    <property type="evidence" value="ECO:0007669"/>
    <property type="project" value="UniProtKB-UniRule"/>
</dbReference>
<name>A0A344UTP2_9ACTN</name>
<feature type="domain" description="AAA+ ATPase" evidence="12">
    <location>
        <begin position="197"/>
        <end position="390"/>
    </location>
</feature>
<protein>
    <recommendedName>
        <fullName evidence="11">RecBCD enzyme subunit RecD</fullName>
        <ecNumber evidence="11">5.6.2.3</ecNumber>
    </recommendedName>
    <alternativeName>
        <fullName evidence="11">DNA 5'-3' helicase subunit RecD</fullName>
    </alternativeName>
    <alternativeName>
        <fullName evidence="11">Exonuclease V subunit RecD</fullName>
        <shortName evidence="11">ExoV subunit RecD</shortName>
    </alternativeName>
    <alternativeName>
        <fullName evidence="11">Helicase/nuclease RecBCD subunit RecD</fullName>
    </alternativeName>
</protein>